<evidence type="ECO:0000313" key="4">
    <source>
        <dbReference type="EMBL" id="CAJ54000.1"/>
    </source>
</evidence>
<dbReference type="Gene3D" id="2.40.128.130">
    <property type="entry name" value="Autotransporter beta-domain"/>
    <property type="match status" value="1"/>
</dbReference>
<reference evidence="4 5" key="1">
    <citation type="submission" date="2005-11" db="EMBL/GenBank/DDBJ databases">
        <title>The complete genome sequence of Lawsonia intracellularis: the causative agent of proliferative enteropathy.</title>
        <authorList>
            <person name="Kaur K."/>
            <person name="Zhang Q."/>
            <person name="Beckler D."/>
            <person name="Munir S."/>
            <person name="Li L."/>
            <person name="Kinsley K."/>
            <person name="Herron L."/>
            <person name="Peterson A."/>
            <person name="May B."/>
            <person name="Singh S."/>
            <person name="Gebhart C."/>
            <person name="Kapur V."/>
        </authorList>
    </citation>
    <scope>NUCLEOTIDE SEQUENCE [LARGE SCALE GENOMIC DNA]</scope>
    <source>
        <strain evidence="4 5">PHE/MN1-00</strain>
        <plasmid evidence="5">pLaw3</plasmid>
    </source>
</reference>
<dbReference type="AlphaFoldDB" id="Q1MNT3"/>
<dbReference type="Pfam" id="PF03797">
    <property type="entry name" value="Autotransporter"/>
    <property type="match status" value="1"/>
</dbReference>
<geneLocation type="plasmid" evidence="5">
    <name>pLaw3</name>
</geneLocation>
<organism evidence="4 5">
    <name type="scientific">Lawsonia intracellularis (strain PHE/MN1-00)</name>
    <dbReference type="NCBI Taxonomy" id="363253"/>
    <lineage>
        <taxon>Bacteria</taxon>
        <taxon>Pseudomonadati</taxon>
        <taxon>Thermodesulfobacteriota</taxon>
        <taxon>Desulfovibrionia</taxon>
        <taxon>Desulfovibrionales</taxon>
        <taxon>Desulfovibrionaceae</taxon>
        <taxon>Lawsonia</taxon>
    </lineage>
</organism>
<keyword evidence="5" id="KW-1185">Reference proteome</keyword>
<sequence>MYDRKFKNVKYVLQEPIYQHKDEYPKVSKQLQEKEEELKVYDAELEKMYGASVKVLQKKLSEIQNVGGELDREMLCLLQKLGDRDVITQEKTELQSRLSIMKIDVSPNEFKIDLIDDASIRSPEIYRPFTLYTKKNAQDWVQEKSRERNIKEAAEIERNCRLVLEKRGYVEEGVKKETVAKVSLEECEFSDVDIDDSEDESESEEQPIISSRVTQIDNRYLTRIHHHPTPLRDDSLRPWNDSTPSSTTGQKEEETTATTSEAGSHSLPDNVLDQSGEGSSQATASDQEQEVTHQESPGEVGPQEDSQQQQQQQQVQQTPGNQAQTSQSGETQPQAEGGDSHDYSTEGARPKLRGKDTSRGGPGGKATFIPGYSLEGHISSLYGMQAILLDVSEQVAFTLKGLALKVQNNAMVKDDVLQLNDSSASIKKKKQIGMQALQQESAFQELMPYQVIGFTDTKDTNLECKLGSSQVGLLVTPKDGLSVGLAYNRYKDTGKEYQGISFSAGSGSAKSKAELDGLSMLVAWNPRGQGFTGHVVGYYGWGELKNERSFTHDGAQVTSKGTPGISLSGGLIQLGYTIPITKQVSFTPYVECMVSNVTWNGYKENSGPLPCEVSSNREKVFEKSIGLRSRWDVTERSCIQSWVAGVSSYRSTNKVHVKPLIAAYDSKYEASIPSHGRQSTKAELGMSYKSKVTRNVEIGLQGKAQLDKSNKRPQHQVNVHFQYMF</sequence>
<gene>
    <name evidence="4" type="ordered locus">LIC048</name>
</gene>
<dbReference type="SUPFAM" id="SSF103515">
    <property type="entry name" value="Autotransporter"/>
    <property type="match status" value="1"/>
</dbReference>
<keyword evidence="4" id="KW-0614">Plasmid</keyword>
<evidence type="ECO:0000313" key="5">
    <source>
        <dbReference type="Proteomes" id="UP000002430"/>
    </source>
</evidence>
<name>Q1MNT3_LAWIP</name>
<dbReference type="RefSeq" id="WP_011527367.1">
    <property type="nucleotide sequence ID" value="NC_008014.1"/>
</dbReference>
<dbReference type="InterPro" id="IPR036709">
    <property type="entry name" value="Autotransporte_beta_dom_sf"/>
</dbReference>
<evidence type="ECO:0000256" key="1">
    <source>
        <dbReference type="SAM" id="Coils"/>
    </source>
</evidence>
<dbReference type="EMBL" id="AM180255">
    <property type="protein sequence ID" value="CAJ54000.1"/>
    <property type="molecule type" value="Genomic_DNA"/>
</dbReference>
<accession>Q1MNT3</accession>
<feature type="region of interest" description="Disordered" evidence="2">
    <location>
        <begin position="227"/>
        <end position="364"/>
    </location>
</feature>
<protein>
    <submittedName>
        <fullName evidence="4">NA</fullName>
    </submittedName>
</protein>
<dbReference type="HOGENOM" id="CLU_382099_0_0_7"/>
<feature type="compositionally biased region" description="Polar residues" evidence="2">
    <location>
        <begin position="240"/>
        <end position="249"/>
    </location>
</feature>
<dbReference type="KEGG" id="lip:LIC048"/>
<evidence type="ECO:0000259" key="3">
    <source>
        <dbReference type="Pfam" id="PF03797"/>
    </source>
</evidence>
<feature type="compositionally biased region" description="Low complexity" evidence="2">
    <location>
        <begin position="303"/>
        <end position="324"/>
    </location>
</feature>
<feature type="coiled-coil region" evidence="1">
    <location>
        <begin position="24"/>
        <end position="51"/>
    </location>
</feature>
<dbReference type="InterPro" id="IPR005546">
    <property type="entry name" value="Autotransporte_beta"/>
</dbReference>
<feature type="compositionally biased region" description="Polar residues" evidence="2">
    <location>
        <begin position="325"/>
        <end position="334"/>
    </location>
</feature>
<feature type="compositionally biased region" description="Polar residues" evidence="2">
    <location>
        <begin position="272"/>
        <end position="286"/>
    </location>
</feature>
<feature type="region of interest" description="Disordered" evidence="2">
    <location>
        <begin position="190"/>
        <end position="214"/>
    </location>
</feature>
<evidence type="ECO:0000256" key="2">
    <source>
        <dbReference type="SAM" id="MobiDB-lite"/>
    </source>
</evidence>
<feature type="compositionally biased region" description="Acidic residues" evidence="2">
    <location>
        <begin position="190"/>
        <end position="205"/>
    </location>
</feature>
<feature type="domain" description="Autotransporter" evidence="3">
    <location>
        <begin position="471"/>
        <end position="700"/>
    </location>
</feature>
<proteinExistence type="predicted"/>
<keyword evidence="1" id="KW-0175">Coiled coil</keyword>
<dbReference type="Proteomes" id="UP000002430">
    <property type="component" value="Plasmid 3"/>
</dbReference>